<keyword evidence="2" id="KW-1185">Reference proteome</keyword>
<reference evidence="1" key="1">
    <citation type="submission" date="2021-05" db="EMBL/GenBank/DDBJ databases">
        <authorList>
            <person name="Chen Y.-M."/>
            <person name="Zhang Y.-Z."/>
        </authorList>
    </citation>
    <scope>NUCLEOTIDE SEQUENCE</scope>
    <source>
        <strain evidence="1">119-k141_63637</strain>
    </source>
</reference>
<keyword evidence="1" id="KW-0946">Virion</keyword>
<dbReference type="GO" id="GO:0019028">
    <property type="term" value="C:viral capsid"/>
    <property type="evidence" value="ECO:0007669"/>
    <property type="project" value="UniProtKB-KW"/>
</dbReference>
<name>A0ABY3SU92_9VIRU</name>
<dbReference type="EMBL" id="MZ680335">
    <property type="protein sequence ID" value="UJQ85973.1"/>
    <property type="molecule type" value="Genomic_RNA"/>
</dbReference>
<keyword evidence="1" id="KW-0167">Capsid protein</keyword>
<dbReference type="Proteomes" id="UP001058628">
    <property type="component" value="Segment"/>
</dbReference>
<evidence type="ECO:0000313" key="1">
    <source>
        <dbReference type="EMBL" id="UJQ85973.1"/>
    </source>
</evidence>
<protein>
    <submittedName>
        <fullName evidence="1">Coat protein</fullName>
    </submittedName>
</protein>
<accession>A0ABY3SU92</accession>
<sequence length="126" mass="13710">MSKLLRYNTVTPNRITFAAADDLNNTFSHERVIQPKKAGALSVTNCKSIFKTNRFRQVVQPGIEAVASNREVLSAATTLSGSIENRAQLKQVWLDHHANIVLAIDAGALDGFLSPVATAFVTEVTE</sequence>
<evidence type="ECO:0000313" key="2">
    <source>
        <dbReference type="Proteomes" id="UP001058628"/>
    </source>
</evidence>
<proteinExistence type="predicted"/>
<organism evidence="1 2">
    <name type="scientific">Leviviridae sp</name>
    <dbReference type="NCBI Taxonomy" id="2027243"/>
    <lineage>
        <taxon>Viruses</taxon>
        <taxon>Riboviria</taxon>
        <taxon>Orthornavirae</taxon>
        <taxon>Lenarviricota</taxon>
        <taxon>Leviviricetes</taxon>
        <taxon>Norzivirales</taxon>
        <taxon>Fiersviridae</taxon>
    </lineage>
</organism>
<reference evidence="1" key="2">
    <citation type="journal article" date="2022" name="Nat. Microbiol.">
        <title>RNA viromes from terrestrial sites across China expand environmental viral diversity.</title>
        <authorList>
            <person name="Chiapello M."/>
            <person name="Rodriguez-Romero J."/>
            <person name="Ayllon M.A."/>
            <person name="Turina M."/>
        </authorList>
    </citation>
    <scope>NUCLEOTIDE SEQUENCE</scope>
    <source>
        <strain evidence="1">119-k141_63637</strain>
    </source>
</reference>